<sequence>MASEGELISRKLKNKTGSTGGTDRQMSAIQDSLKTITGKLDGIGQLKQSIETINKDLSDEDGLDEIIKYIGQQYENNTSEVESLRQENSYLRKELQVLKSVVINLDRRVSQQESEIIDLKGRSMRENILIHNLDEDENEDLSKSVPMLIKEHLQLADVGFIRIHRNGPRFQGSTRRNRGGQGGRTNTGR</sequence>
<keyword evidence="1" id="KW-0175">Coiled coil</keyword>
<gene>
    <name evidence="4" type="primary">LOC111120434</name>
</gene>
<evidence type="ECO:0000256" key="2">
    <source>
        <dbReference type="SAM" id="MobiDB-lite"/>
    </source>
</evidence>
<accession>A0A8B8CM48</accession>
<dbReference type="OrthoDB" id="6125938at2759"/>
<feature type="region of interest" description="Disordered" evidence="2">
    <location>
        <begin position="1"/>
        <end position="27"/>
    </location>
</feature>
<keyword evidence="3" id="KW-1185">Reference proteome</keyword>
<evidence type="ECO:0000313" key="3">
    <source>
        <dbReference type="Proteomes" id="UP000694844"/>
    </source>
</evidence>
<organism evidence="3 4">
    <name type="scientific">Crassostrea virginica</name>
    <name type="common">Eastern oyster</name>
    <dbReference type="NCBI Taxonomy" id="6565"/>
    <lineage>
        <taxon>Eukaryota</taxon>
        <taxon>Metazoa</taxon>
        <taxon>Spiralia</taxon>
        <taxon>Lophotrochozoa</taxon>
        <taxon>Mollusca</taxon>
        <taxon>Bivalvia</taxon>
        <taxon>Autobranchia</taxon>
        <taxon>Pteriomorphia</taxon>
        <taxon>Ostreida</taxon>
        <taxon>Ostreoidea</taxon>
        <taxon>Ostreidae</taxon>
        <taxon>Crassostrea</taxon>
    </lineage>
</organism>
<evidence type="ECO:0000313" key="4">
    <source>
        <dbReference type="RefSeq" id="XP_022316855.1"/>
    </source>
</evidence>
<reference evidence="4" key="1">
    <citation type="submission" date="2025-08" db="UniProtKB">
        <authorList>
            <consortium name="RefSeq"/>
        </authorList>
    </citation>
    <scope>IDENTIFICATION</scope>
    <source>
        <tissue evidence="4">Whole sample</tissue>
    </source>
</reference>
<dbReference type="RefSeq" id="XP_022316855.1">
    <property type="nucleotide sequence ID" value="XM_022461147.1"/>
</dbReference>
<protein>
    <submittedName>
        <fullName evidence="4">Uncharacterized protein LOC111120434</fullName>
    </submittedName>
</protein>
<dbReference type="AlphaFoldDB" id="A0A8B8CM48"/>
<dbReference type="Proteomes" id="UP000694844">
    <property type="component" value="Chromosome 2"/>
</dbReference>
<feature type="compositionally biased region" description="Polar residues" evidence="2">
    <location>
        <begin position="15"/>
        <end position="27"/>
    </location>
</feature>
<name>A0A8B8CM48_CRAVI</name>
<dbReference type="KEGG" id="cvn:111120434"/>
<feature type="compositionally biased region" description="Gly residues" evidence="2">
    <location>
        <begin position="179"/>
        <end position="189"/>
    </location>
</feature>
<evidence type="ECO:0000256" key="1">
    <source>
        <dbReference type="SAM" id="Coils"/>
    </source>
</evidence>
<proteinExistence type="predicted"/>
<feature type="coiled-coil region" evidence="1">
    <location>
        <begin position="74"/>
        <end position="101"/>
    </location>
</feature>
<dbReference type="GeneID" id="111120434"/>
<feature type="region of interest" description="Disordered" evidence="2">
    <location>
        <begin position="166"/>
        <end position="189"/>
    </location>
</feature>